<keyword evidence="9" id="KW-1185">Reference proteome</keyword>
<evidence type="ECO:0000313" key="8">
    <source>
        <dbReference type="EMBL" id="TDH70020.1"/>
    </source>
</evidence>
<dbReference type="Proteomes" id="UP000294530">
    <property type="component" value="Unassembled WGS sequence"/>
</dbReference>
<dbReference type="InterPro" id="IPR036259">
    <property type="entry name" value="MFS_trans_sf"/>
</dbReference>
<evidence type="ECO:0000256" key="1">
    <source>
        <dbReference type="ARBA" id="ARBA00004141"/>
    </source>
</evidence>
<evidence type="ECO:0000256" key="5">
    <source>
        <dbReference type="ARBA" id="ARBA00022989"/>
    </source>
</evidence>
<feature type="transmembrane region" description="Helical" evidence="7">
    <location>
        <begin position="302"/>
        <end position="327"/>
    </location>
</feature>
<dbReference type="GO" id="GO:0016020">
    <property type="term" value="C:membrane"/>
    <property type="evidence" value="ECO:0007669"/>
    <property type="project" value="UniProtKB-SubCell"/>
</dbReference>
<protein>
    <recommendedName>
        <fullName evidence="10">Transmembrane protein</fullName>
    </recommendedName>
</protein>
<dbReference type="OrthoDB" id="158256at2759"/>
<name>A0A976IFX7_BRELC</name>
<dbReference type="GeneID" id="94351945"/>
<comment type="similarity">
    <text evidence="2">Belongs to the major facilitator superfamily. Folate-biopterin transporter (TC 2.A.71) family.</text>
</comment>
<evidence type="ECO:0000256" key="6">
    <source>
        <dbReference type="ARBA" id="ARBA00023136"/>
    </source>
</evidence>
<proteinExistence type="inferred from homology"/>
<dbReference type="AlphaFoldDB" id="A0A976IFX7"/>
<feature type="transmembrane region" description="Helical" evidence="7">
    <location>
        <begin position="615"/>
        <end position="637"/>
    </location>
</feature>
<dbReference type="PANTHER" id="PTHR31585:SF5">
    <property type="entry name" value="RNA-BINDING S4 DOMAIN-CONTAINING PROTEIN"/>
    <property type="match status" value="1"/>
</dbReference>
<comment type="subcellular location">
    <subcellularLocation>
        <location evidence="1">Membrane</location>
        <topology evidence="1">Multi-pass membrane protein</topology>
    </subcellularLocation>
</comment>
<feature type="transmembrane region" description="Helical" evidence="7">
    <location>
        <begin position="574"/>
        <end position="594"/>
    </location>
</feature>
<feature type="transmembrane region" description="Helical" evidence="7">
    <location>
        <begin position="391"/>
        <end position="410"/>
    </location>
</feature>
<gene>
    <name evidence="8" type="ORF">CCR75_008220</name>
</gene>
<dbReference type="KEGG" id="blac:94351945"/>
<dbReference type="RefSeq" id="XP_067819519.1">
    <property type="nucleotide sequence ID" value="XM_067966274.1"/>
</dbReference>
<feature type="transmembrane region" description="Helical" evidence="7">
    <location>
        <begin position="265"/>
        <end position="290"/>
    </location>
</feature>
<feature type="transmembrane region" description="Helical" evidence="7">
    <location>
        <begin position="192"/>
        <end position="214"/>
    </location>
</feature>
<evidence type="ECO:0000256" key="7">
    <source>
        <dbReference type="SAM" id="Phobius"/>
    </source>
</evidence>
<accession>A0A976IFX7</accession>
<feature type="transmembrane region" description="Helical" evidence="7">
    <location>
        <begin position="226"/>
        <end position="245"/>
    </location>
</feature>
<reference evidence="8 9" key="1">
    <citation type="journal article" date="2021" name="Genome Biol.">
        <title>AFLAP: assembly-free linkage analysis pipeline using k-mers from genome sequencing data.</title>
        <authorList>
            <person name="Fletcher K."/>
            <person name="Zhang L."/>
            <person name="Gil J."/>
            <person name="Han R."/>
            <person name="Cavanaugh K."/>
            <person name="Michelmore R."/>
        </authorList>
    </citation>
    <scope>NUCLEOTIDE SEQUENCE [LARGE SCALE GENOMIC DNA]</scope>
    <source>
        <strain evidence="8 9">SF5</strain>
    </source>
</reference>
<evidence type="ECO:0000313" key="9">
    <source>
        <dbReference type="Proteomes" id="UP000294530"/>
    </source>
</evidence>
<dbReference type="SUPFAM" id="SSF103473">
    <property type="entry name" value="MFS general substrate transporter"/>
    <property type="match status" value="1"/>
</dbReference>
<sequence>MPSERSSRSYSFISEGSFCIDETAFDWDRIVAENGVSKEEFGLKVLRDLRTPSFTVLISKDDTVSGLATSKLVKATTNASDSELLDFEKTWMDSEIPMVGRSSSAPPSIQLLQEVRRPSERIRATTAPPTSFFNHLLYGSLRAGTMAKLFSQPYCGLAVSAAATGFMIPFLVNAFQPLLCVYLSFNNDQCIATVQCLKFPGVLSFFIGLLSDLYPIWSFHRKSYMLLGWIFAYMALMALVTISSIDENTNFKNPTVRTFYGGVVYILLMMATSLGVTMASIVAFAFLVELSQREPIHERGKLMLQYLLTQEAATLFANIVISCVVGYNDKYERTESVISIKMILLIMAIVTLVPIPAVLFRLGEEPRQLRVDSVDRLLLARHLWNILQQQAVWRILLFVCTSVLLSSFQFHYANNAVLFWAHALPTAERVGAISTQASLLLSMVVFQVTLFNYSWVRLSIGGLILGVIIRLIVALPTIFNGLRSAWFILSILSFNGVSYAAVLLVTTLPLVEITENCLEGATTGFVASFTILARMAALAVSDAIRTSSPELKQDFSKAVIVQDSPGTRKRVLCFVMANCAINLLALAPILYLLPRQKLEAQEMRTYGGSSRLARIAIIVLFVGLITYTATVNVYAFLN</sequence>
<feature type="transmembrane region" description="Helical" evidence="7">
    <location>
        <begin position="430"/>
        <end position="451"/>
    </location>
</feature>
<evidence type="ECO:0000256" key="4">
    <source>
        <dbReference type="ARBA" id="ARBA00022692"/>
    </source>
</evidence>
<feature type="transmembrane region" description="Helical" evidence="7">
    <location>
        <begin position="458"/>
        <end position="479"/>
    </location>
</feature>
<dbReference type="InterPro" id="IPR039309">
    <property type="entry name" value="BT1"/>
</dbReference>
<dbReference type="PANTHER" id="PTHR31585">
    <property type="entry name" value="FOLATE-BIOPTERIN TRANSPORTER 1, CHLOROPLASTIC"/>
    <property type="match status" value="1"/>
</dbReference>
<feature type="transmembrane region" description="Helical" evidence="7">
    <location>
        <begin position="339"/>
        <end position="360"/>
    </location>
</feature>
<keyword evidence="3" id="KW-0813">Transport</keyword>
<evidence type="ECO:0000256" key="2">
    <source>
        <dbReference type="ARBA" id="ARBA00007015"/>
    </source>
</evidence>
<evidence type="ECO:0008006" key="10">
    <source>
        <dbReference type="Google" id="ProtNLM"/>
    </source>
</evidence>
<evidence type="ECO:0000256" key="3">
    <source>
        <dbReference type="ARBA" id="ARBA00022448"/>
    </source>
</evidence>
<keyword evidence="4 7" id="KW-0812">Transmembrane</keyword>
<comment type="caution">
    <text evidence="8">The sequence shown here is derived from an EMBL/GenBank/DDBJ whole genome shotgun (WGS) entry which is preliminary data.</text>
</comment>
<dbReference type="EMBL" id="SHOA02000019">
    <property type="protein sequence ID" value="TDH70020.1"/>
    <property type="molecule type" value="Genomic_DNA"/>
</dbReference>
<feature type="transmembrane region" description="Helical" evidence="7">
    <location>
        <begin position="154"/>
        <end position="172"/>
    </location>
</feature>
<keyword evidence="5 7" id="KW-1133">Transmembrane helix</keyword>
<keyword evidence="6 7" id="KW-0472">Membrane</keyword>
<organism evidence="8 9">
    <name type="scientific">Bremia lactucae</name>
    <name type="common">Lettuce downy mildew</name>
    <dbReference type="NCBI Taxonomy" id="4779"/>
    <lineage>
        <taxon>Eukaryota</taxon>
        <taxon>Sar</taxon>
        <taxon>Stramenopiles</taxon>
        <taxon>Oomycota</taxon>
        <taxon>Peronosporomycetes</taxon>
        <taxon>Peronosporales</taxon>
        <taxon>Peronosporaceae</taxon>
        <taxon>Bremia</taxon>
    </lineage>
</organism>
<feature type="transmembrane region" description="Helical" evidence="7">
    <location>
        <begin position="485"/>
        <end position="511"/>
    </location>
</feature>